<evidence type="ECO:0000313" key="3">
    <source>
        <dbReference type="Proteomes" id="UP000186795"/>
    </source>
</evidence>
<dbReference type="InterPro" id="IPR000182">
    <property type="entry name" value="GNAT_dom"/>
</dbReference>
<proteinExistence type="predicted"/>
<dbReference type="PANTHER" id="PTHR13355">
    <property type="entry name" value="GLUCOSAMINE 6-PHOSPHATE N-ACETYLTRANSFERASE"/>
    <property type="match status" value="1"/>
</dbReference>
<dbReference type="EMBL" id="FTOD01000001">
    <property type="protein sequence ID" value="SIS45030.1"/>
    <property type="molecule type" value="Genomic_DNA"/>
</dbReference>
<dbReference type="CDD" id="cd04301">
    <property type="entry name" value="NAT_SF"/>
    <property type="match status" value="1"/>
</dbReference>
<accession>A0A1N7J6S1</accession>
<name>A0A1N7J6S1_9BACL</name>
<dbReference type="RefSeq" id="WP_076523396.1">
    <property type="nucleotide sequence ID" value="NZ_CP048103.1"/>
</dbReference>
<organism evidence="2 3">
    <name type="scientific">Kroppenstedtia eburnea</name>
    <dbReference type="NCBI Taxonomy" id="714067"/>
    <lineage>
        <taxon>Bacteria</taxon>
        <taxon>Bacillati</taxon>
        <taxon>Bacillota</taxon>
        <taxon>Bacilli</taxon>
        <taxon>Bacillales</taxon>
        <taxon>Thermoactinomycetaceae</taxon>
        <taxon>Kroppenstedtia</taxon>
    </lineage>
</organism>
<dbReference type="PANTHER" id="PTHR13355:SF11">
    <property type="entry name" value="GLUCOSAMINE 6-PHOSPHATE N-ACETYLTRANSFERASE"/>
    <property type="match status" value="1"/>
</dbReference>
<keyword evidence="2" id="KW-0808">Transferase</keyword>
<dbReference type="InterPro" id="IPR039143">
    <property type="entry name" value="GNPNAT1-like"/>
</dbReference>
<keyword evidence="3" id="KW-1185">Reference proteome</keyword>
<dbReference type="PROSITE" id="PS51186">
    <property type="entry name" value="GNAT"/>
    <property type="match status" value="1"/>
</dbReference>
<dbReference type="AlphaFoldDB" id="A0A1N7J6S1"/>
<dbReference type="InterPro" id="IPR016181">
    <property type="entry name" value="Acyl_CoA_acyltransferase"/>
</dbReference>
<dbReference type="Pfam" id="PF13673">
    <property type="entry name" value="Acetyltransf_10"/>
    <property type="match status" value="1"/>
</dbReference>
<dbReference type="Gene3D" id="3.40.630.30">
    <property type="match status" value="1"/>
</dbReference>
<sequence>MNFEIKPVTSKNELDQVMSIRFQVFVEEQKVPLSLEIDEWEETATHFLARSDGKPAGAARLRFLSDGIGKVERVAVLPSQRGTGMGRALMKAVEEFASDHGITLIKLHAQIQALPFYRKLGYRTVGEPFMDAGIQHREMEKPILS</sequence>
<dbReference type="Proteomes" id="UP000186795">
    <property type="component" value="Unassembled WGS sequence"/>
</dbReference>
<feature type="domain" description="N-acetyltransferase" evidence="1">
    <location>
        <begin position="3"/>
        <end position="144"/>
    </location>
</feature>
<evidence type="ECO:0000313" key="2">
    <source>
        <dbReference type="EMBL" id="SIS45030.1"/>
    </source>
</evidence>
<keyword evidence="2" id="KW-0012">Acyltransferase</keyword>
<dbReference type="OrthoDB" id="9796171at2"/>
<protein>
    <submittedName>
        <fullName evidence="2">Predicted N-acyltransferase, GNAT family</fullName>
    </submittedName>
</protein>
<dbReference type="GO" id="GO:0004343">
    <property type="term" value="F:glucosamine 6-phosphate N-acetyltransferase activity"/>
    <property type="evidence" value="ECO:0007669"/>
    <property type="project" value="TreeGrafter"/>
</dbReference>
<dbReference type="SUPFAM" id="SSF55729">
    <property type="entry name" value="Acyl-CoA N-acyltransferases (Nat)"/>
    <property type="match status" value="1"/>
</dbReference>
<evidence type="ECO:0000259" key="1">
    <source>
        <dbReference type="PROSITE" id="PS51186"/>
    </source>
</evidence>
<reference evidence="3" key="1">
    <citation type="submission" date="2017-01" db="EMBL/GenBank/DDBJ databases">
        <authorList>
            <person name="Varghese N."/>
            <person name="Submissions S."/>
        </authorList>
    </citation>
    <scope>NUCLEOTIDE SEQUENCE [LARGE SCALE GENOMIC DNA]</scope>
    <source>
        <strain evidence="3">DSM 45196</strain>
    </source>
</reference>
<gene>
    <name evidence="2" type="ORF">SAMN05421790_101790</name>
</gene>